<evidence type="ECO:0000256" key="1">
    <source>
        <dbReference type="SAM" id="SignalP"/>
    </source>
</evidence>
<feature type="chain" id="PRO_5013693917" description="DUF19 domain-containing protein" evidence="1">
    <location>
        <begin position="19"/>
        <end position="245"/>
    </location>
</feature>
<keyword evidence="1" id="KW-0732">Signal</keyword>
<feature type="signal peptide" evidence="1">
    <location>
        <begin position="1"/>
        <end position="18"/>
    </location>
</feature>
<protein>
    <recommendedName>
        <fullName evidence="4">DUF19 domain-containing protein</fullName>
    </recommendedName>
</protein>
<gene>
    <name evidence="2" type="primary">Cni-C39E9.8</name>
    <name evidence="2" type="synonym">Cnig_chr_IV.g14474</name>
    <name evidence="2" type="ORF">B9Z55_014474</name>
</gene>
<dbReference type="Proteomes" id="UP000230233">
    <property type="component" value="Chromosome IV"/>
</dbReference>
<evidence type="ECO:0000313" key="3">
    <source>
        <dbReference type="Proteomes" id="UP000230233"/>
    </source>
</evidence>
<reference evidence="3" key="1">
    <citation type="submission" date="2017-10" db="EMBL/GenBank/DDBJ databases">
        <title>Rapid genome shrinkage in a self-fertile nematode reveals novel sperm competition proteins.</title>
        <authorList>
            <person name="Yin D."/>
            <person name="Schwarz E.M."/>
            <person name="Thomas C.G."/>
            <person name="Felde R.L."/>
            <person name="Korf I.F."/>
            <person name="Cutter A.D."/>
            <person name="Schartner C.M."/>
            <person name="Ralston E.J."/>
            <person name="Meyer B.J."/>
            <person name="Haag E.S."/>
        </authorList>
    </citation>
    <scope>NUCLEOTIDE SEQUENCE [LARGE SCALE GENOMIC DNA]</scope>
    <source>
        <strain evidence="3">JU1422</strain>
    </source>
</reference>
<dbReference type="PANTHER" id="PTHR34401">
    <property type="entry name" value="PROTEIN CBG12388-RELATED"/>
    <property type="match status" value="1"/>
</dbReference>
<dbReference type="EMBL" id="PDUG01000004">
    <property type="protein sequence ID" value="PIC34974.1"/>
    <property type="molecule type" value="Genomic_DNA"/>
</dbReference>
<accession>A0A2G5U613</accession>
<organism evidence="2 3">
    <name type="scientific">Caenorhabditis nigoni</name>
    <dbReference type="NCBI Taxonomy" id="1611254"/>
    <lineage>
        <taxon>Eukaryota</taxon>
        <taxon>Metazoa</taxon>
        <taxon>Ecdysozoa</taxon>
        <taxon>Nematoda</taxon>
        <taxon>Chromadorea</taxon>
        <taxon>Rhabditida</taxon>
        <taxon>Rhabditina</taxon>
        <taxon>Rhabditomorpha</taxon>
        <taxon>Rhabditoidea</taxon>
        <taxon>Rhabditidae</taxon>
        <taxon>Peloderinae</taxon>
        <taxon>Caenorhabditis</taxon>
    </lineage>
</organism>
<proteinExistence type="predicted"/>
<evidence type="ECO:0008006" key="4">
    <source>
        <dbReference type="Google" id="ProtNLM"/>
    </source>
</evidence>
<name>A0A2G5U613_9PELO</name>
<dbReference type="PANTHER" id="PTHR34401:SF6">
    <property type="entry name" value="DUF19 DOMAIN-CONTAINING PROTEIN"/>
    <property type="match status" value="1"/>
</dbReference>
<comment type="caution">
    <text evidence="2">The sequence shown here is derived from an EMBL/GenBank/DDBJ whole genome shotgun (WGS) entry which is preliminary data.</text>
</comment>
<keyword evidence="3" id="KW-1185">Reference proteome</keyword>
<sequence length="245" mass="27579">MCINRSLIFLALLAVANASTASDPIDSISSQGADILNRAKLTGQTVRQCSCTEQRVCVEEMKIQAKDCTVPCFQKFSSITSRPNDLKKCFDEKDNILEDFLTCFENRVEACVADQHGPQIQKTDIRGIFKVTEKSITTQTNTFQTMIKPIKHILDATGDFALCVKDCFLEKNKSGFCFDRKGCQPLVAETKARQSFRACTKKMHWKREAGELCECSVNAGVEELRQYCAMFKLMGRRAPMRKSRG</sequence>
<dbReference type="OrthoDB" id="5774418at2759"/>
<evidence type="ECO:0000313" key="2">
    <source>
        <dbReference type="EMBL" id="PIC34974.1"/>
    </source>
</evidence>
<dbReference type="AlphaFoldDB" id="A0A2G5U613"/>